<dbReference type="EMBL" id="BMYZ01000003">
    <property type="protein sequence ID" value="GGY82411.1"/>
    <property type="molecule type" value="Genomic_DNA"/>
</dbReference>
<evidence type="ECO:0000256" key="3">
    <source>
        <dbReference type="ARBA" id="ARBA00022679"/>
    </source>
</evidence>
<keyword evidence="2" id="KW-0328">Glycosyltransferase</keyword>
<dbReference type="InterPro" id="IPR029044">
    <property type="entry name" value="Nucleotide-diphossugar_trans"/>
</dbReference>
<comment type="caution">
    <text evidence="5">The sequence shown here is derived from an EMBL/GenBank/DDBJ whole genome shotgun (WGS) entry which is preliminary data.</text>
</comment>
<keyword evidence="3" id="KW-0808">Transferase</keyword>
<dbReference type="SUPFAM" id="SSF53448">
    <property type="entry name" value="Nucleotide-diphospho-sugar transferases"/>
    <property type="match status" value="1"/>
</dbReference>
<dbReference type="Pfam" id="PF13692">
    <property type="entry name" value="Glyco_trans_1_4"/>
    <property type="match status" value="1"/>
</dbReference>
<protein>
    <recommendedName>
        <fullName evidence="4">Glycosyltransferase 2-like domain-containing protein</fullName>
    </recommendedName>
</protein>
<dbReference type="Pfam" id="PF00535">
    <property type="entry name" value="Glycos_transf_2"/>
    <property type="match status" value="1"/>
</dbReference>
<evidence type="ECO:0000313" key="6">
    <source>
        <dbReference type="Proteomes" id="UP000619761"/>
    </source>
</evidence>
<dbReference type="SUPFAM" id="SSF52540">
    <property type="entry name" value="P-loop containing nucleoside triphosphate hydrolases"/>
    <property type="match status" value="1"/>
</dbReference>
<evidence type="ECO:0000256" key="2">
    <source>
        <dbReference type="ARBA" id="ARBA00022676"/>
    </source>
</evidence>
<accession>A0ABQ3B9W0</accession>
<keyword evidence="6" id="KW-1185">Reference proteome</keyword>
<reference evidence="6" key="1">
    <citation type="journal article" date="2019" name="Int. J. Syst. Evol. Microbiol.">
        <title>The Global Catalogue of Microorganisms (GCM) 10K type strain sequencing project: providing services to taxonomists for standard genome sequencing and annotation.</title>
        <authorList>
            <consortium name="The Broad Institute Genomics Platform"/>
            <consortium name="The Broad Institute Genome Sequencing Center for Infectious Disease"/>
            <person name="Wu L."/>
            <person name="Ma J."/>
        </authorList>
    </citation>
    <scope>NUCLEOTIDE SEQUENCE [LARGE SCALE GENOMIC DNA]</scope>
    <source>
        <strain evidence="6">KCTC 32239</strain>
    </source>
</reference>
<dbReference type="PANTHER" id="PTHR43179">
    <property type="entry name" value="RHAMNOSYLTRANSFERASE WBBL"/>
    <property type="match status" value="1"/>
</dbReference>
<dbReference type="RefSeq" id="WP_189419900.1">
    <property type="nucleotide sequence ID" value="NZ_BMYZ01000003.1"/>
</dbReference>
<proteinExistence type="inferred from homology"/>
<dbReference type="CDD" id="cd04186">
    <property type="entry name" value="GT_2_like_c"/>
    <property type="match status" value="1"/>
</dbReference>
<dbReference type="Gene3D" id="3.40.50.300">
    <property type="entry name" value="P-loop containing nucleotide triphosphate hydrolases"/>
    <property type="match status" value="1"/>
</dbReference>
<feature type="domain" description="Glycosyltransferase 2-like" evidence="4">
    <location>
        <begin position="856"/>
        <end position="1027"/>
    </location>
</feature>
<dbReference type="InterPro" id="IPR027417">
    <property type="entry name" value="P-loop_NTPase"/>
</dbReference>
<organism evidence="5 6">
    <name type="scientific">Cellvibrio zantedeschiae</name>
    <dbReference type="NCBI Taxonomy" id="1237077"/>
    <lineage>
        <taxon>Bacteria</taxon>
        <taxon>Pseudomonadati</taxon>
        <taxon>Pseudomonadota</taxon>
        <taxon>Gammaproteobacteria</taxon>
        <taxon>Cellvibrionales</taxon>
        <taxon>Cellvibrionaceae</taxon>
        <taxon>Cellvibrio</taxon>
    </lineage>
</organism>
<name>A0ABQ3B9W0_9GAMM</name>
<dbReference type="Gene3D" id="3.40.50.2000">
    <property type="entry name" value="Glycogen Phosphorylase B"/>
    <property type="match status" value="1"/>
</dbReference>
<dbReference type="Proteomes" id="UP000619761">
    <property type="component" value="Unassembled WGS sequence"/>
</dbReference>
<evidence type="ECO:0000313" key="5">
    <source>
        <dbReference type="EMBL" id="GGY82411.1"/>
    </source>
</evidence>
<comment type="similarity">
    <text evidence="1">Belongs to the glycosyltransferase 2 family.</text>
</comment>
<evidence type="ECO:0000256" key="1">
    <source>
        <dbReference type="ARBA" id="ARBA00006739"/>
    </source>
</evidence>
<evidence type="ECO:0000259" key="4">
    <source>
        <dbReference type="Pfam" id="PF00535"/>
    </source>
</evidence>
<dbReference type="InterPro" id="IPR001173">
    <property type="entry name" value="Glyco_trans_2-like"/>
</dbReference>
<sequence length="1107" mass="125981">MVTETKKLIVVIGMHRTGTSLITRGLQVMGVNLGDNLLPAMADVNAKGFWEDADINAFNIEMLHAINSEWDYLTPITEANIQQLQQQGFFLRAVEILRDKTAQARIFGLKDPRIAKLLPFWDQVFTHCQFDVSYLLTIRHPLSVVKSLQKRDGFVAEKAYLLWFTHVITALTFSNKENLSLVDYDFFMQNSASELARLAKEIDLPINPQELDLFLNEFVDNSLRHTHYELSDLDLDEACPNLVREIYTELLQVARNQLSLSDSAFNSRLKFWYESLVFAKIPFTVIDDLYVAKADADAKVLQAEQSIEQKNQYIENLERFTRERAEQVKILYRDLEVLNQERFIQVKKLNADIVERDTHIKALDENISILSRDLQLSYEHSYRLNAHIQLMTNSHSWKITKPLRFLMRFLKHGLSVEDKSKILLGLRAINQRLPGFVQRFNRTLFGGVIRSMMKPSVPLITSDSQALSPHLVQVGKTPVMPVDSSGKDFIVWGVIDWHFRHQRPQQIAQALAEEGDRVFYVSSNLIEAKVPGFSIEPLDKQGRLFQINLCVKSLTVIYHHAPSADVTQQLLASIGELLLWAKTQKIINLVQHPFWYPIAQQLPNSQLVYDCMDHHEGFENTGKEVIALEHELFRAADLTVTTSGFLDDIVAKHTSRREVIRNAGEYEYFSQVPADIYRDAKGRKIIGYYGAIAEWFDIELIRLLSQRFNDCLIVLVGADTVNAKAQLKSQHNIVFIGEVPYPKLTHYLYAFDVCLLPFKVIPLILATNPVKVYEYLGAGKPVVAVDVPEIKQFGDLVRVGTSHDNFAEQVAAVLAEPVTDTAIAARKAFAEQQTWHHRARDLSRALNNLQIQPKVSVIVVTYNNLDLTKQCLMSLDKFTDYSNLEIIVVDNASSDDSPAYLSEWSKQGDNRILILNPDNKGFAAGNNQGLVVATGDYLVLLNNDTHVTPGWVTSLVKHMQRDQSIGLLGPVTGNIGNEAKIAIQYSTMEEMLIESSKFTLRHIGQLTPLRTAAFFCVMISRAAYEKVGLLDEAFGIGFFEDDDYCRRVEQAGFTIYCADDVFIHHHLSASFNKLKMEARQKLFEQNKVTYEKKWGPWVPHSYRPGVN</sequence>
<dbReference type="SUPFAM" id="SSF53756">
    <property type="entry name" value="UDP-Glycosyltransferase/glycogen phosphorylase"/>
    <property type="match status" value="1"/>
</dbReference>
<dbReference type="PANTHER" id="PTHR43179:SF12">
    <property type="entry name" value="GALACTOFURANOSYLTRANSFERASE GLFT2"/>
    <property type="match status" value="1"/>
</dbReference>
<dbReference type="Gene3D" id="3.90.550.10">
    <property type="entry name" value="Spore Coat Polysaccharide Biosynthesis Protein SpsA, Chain A"/>
    <property type="match status" value="1"/>
</dbReference>
<gene>
    <name evidence="5" type="ORF">GCM10011613_28990</name>
</gene>